<evidence type="ECO:0000256" key="2">
    <source>
        <dbReference type="SAM" id="Phobius"/>
    </source>
</evidence>
<feature type="region of interest" description="Disordered" evidence="1">
    <location>
        <begin position="39"/>
        <end position="61"/>
    </location>
</feature>
<dbReference type="EMBL" id="LR134190">
    <property type="protein sequence ID" value="VEB52693.1"/>
    <property type="molecule type" value="Genomic_DNA"/>
</dbReference>
<dbReference type="Proteomes" id="UP000269208">
    <property type="component" value="Chromosome"/>
</dbReference>
<feature type="transmembrane region" description="Helical" evidence="2">
    <location>
        <begin position="16"/>
        <end position="37"/>
    </location>
</feature>
<protein>
    <submittedName>
        <fullName evidence="3">High-affinity branched-chain amino acid transporter permease</fullName>
    </submittedName>
</protein>
<evidence type="ECO:0000313" key="4">
    <source>
        <dbReference type="Proteomes" id="UP000269208"/>
    </source>
</evidence>
<keyword evidence="2" id="KW-0812">Transmembrane</keyword>
<gene>
    <name evidence="3" type="primary">livH_2</name>
    <name evidence="3" type="ORF">NCTC6754_02355</name>
</gene>
<reference evidence="3 4" key="1">
    <citation type="submission" date="2018-12" db="EMBL/GenBank/DDBJ databases">
        <authorList>
            <consortium name="Pathogen Informatics"/>
        </authorList>
    </citation>
    <scope>NUCLEOTIDE SEQUENCE [LARGE SCALE GENOMIC DNA]</scope>
    <source>
        <strain evidence="3 4">NCTC6754</strain>
    </source>
</reference>
<keyword evidence="2" id="KW-0472">Membrane</keyword>
<name>A0A3S4HYY4_SALET</name>
<organism evidence="3 4">
    <name type="scientific">Salmonella enterica I</name>
    <dbReference type="NCBI Taxonomy" id="59201"/>
    <lineage>
        <taxon>Bacteria</taxon>
        <taxon>Pseudomonadati</taxon>
        <taxon>Pseudomonadota</taxon>
        <taxon>Gammaproteobacteria</taxon>
        <taxon>Enterobacterales</taxon>
        <taxon>Enterobacteriaceae</taxon>
        <taxon>Salmonella</taxon>
    </lineage>
</organism>
<proteinExistence type="predicted"/>
<keyword evidence="2" id="KW-1133">Transmembrane helix</keyword>
<evidence type="ECO:0000313" key="3">
    <source>
        <dbReference type="EMBL" id="VEB52693.1"/>
    </source>
</evidence>
<evidence type="ECO:0000256" key="1">
    <source>
        <dbReference type="SAM" id="MobiDB-lite"/>
    </source>
</evidence>
<accession>A0A3S4HYY4</accession>
<sequence length="61" mass="6568">MAAVAGVLLGQFYGVINPYIGFMAGMKAFTAAVLGGIGQHSGRDDRRSDFWASPKRSRLHI</sequence>
<dbReference type="AlphaFoldDB" id="A0A3S4HYY4"/>